<accession>A0A8H7UHA6</accession>
<proteinExistence type="predicted"/>
<dbReference type="GO" id="GO:0000466">
    <property type="term" value="P:maturation of 5.8S rRNA from tricistronic rRNA transcript (SSU-rRNA, 5.8S rRNA, LSU-rRNA)"/>
    <property type="evidence" value="ECO:0007669"/>
    <property type="project" value="TreeGrafter"/>
</dbReference>
<reference evidence="4" key="1">
    <citation type="submission" date="2020-12" db="EMBL/GenBank/DDBJ databases">
        <title>Metabolic potential, ecology and presence of endohyphal bacteria is reflected in genomic diversity of Mucoromycotina.</title>
        <authorList>
            <person name="Muszewska A."/>
            <person name="Okrasinska A."/>
            <person name="Steczkiewicz K."/>
            <person name="Drgas O."/>
            <person name="Orlowska M."/>
            <person name="Perlinska-Lenart U."/>
            <person name="Aleksandrzak-Piekarczyk T."/>
            <person name="Szatraj K."/>
            <person name="Zielenkiewicz U."/>
            <person name="Pilsyk S."/>
            <person name="Malc E."/>
            <person name="Mieczkowski P."/>
            <person name="Kruszewska J.S."/>
            <person name="Biernat P."/>
            <person name="Pawlowska J."/>
        </authorList>
    </citation>
    <scope>NUCLEOTIDE SEQUENCE</scope>
    <source>
        <strain evidence="4">WA0000051536</strain>
    </source>
</reference>
<dbReference type="OrthoDB" id="72892at2759"/>
<feature type="domain" description="URB1 central HEAT repeat" evidence="3">
    <location>
        <begin position="616"/>
        <end position="815"/>
    </location>
</feature>
<organism evidence="4 5">
    <name type="scientific">Umbelopsis vinacea</name>
    <dbReference type="NCBI Taxonomy" id="44442"/>
    <lineage>
        <taxon>Eukaryota</taxon>
        <taxon>Fungi</taxon>
        <taxon>Fungi incertae sedis</taxon>
        <taxon>Mucoromycota</taxon>
        <taxon>Mucoromycotina</taxon>
        <taxon>Umbelopsidomycetes</taxon>
        <taxon>Umbelopsidales</taxon>
        <taxon>Umbelopsidaceae</taxon>
        <taxon>Umbelopsis</taxon>
    </lineage>
</organism>
<dbReference type="InterPro" id="IPR021714">
    <property type="entry name" value="URB1_N"/>
</dbReference>
<dbReference type="PANTHER" id="PTHR13500">
    <property type="entry name" value="NUCLEOLAR PRERIBOSOMAL-ASSOCIATED PROTEIN 1"/>
    <property type="match status" value="1"/>
</dbReference>
<feature type="domain" description="URB1 N-terminal" evidence="1">
    <location>
        <begin position="76"/>
        <end position="398"/>
    </location>
</feature>
<evidence type="ECO:0000259" key="1">
    <source>
        <dbReference type="Pfam" id="PF11707"/>
    </source>
</evidence>
<dbReference type="Pfam" id="PF16201">
    <property type="entry name" value="NopRA1"/>
    <property type="match status" value="1"/>
</dbReference>
<dbReference type="GO" id="GO:0000463">
    <property type="term" value="P:maturation of LSU-rRNA from tricistronic rRNA transcript (SSU-rRNA, 5.8S rRNA, LSU-rRNA)"/>
    <property type="evidence" value="ECO:0007669"/>
    <property type="project" value="TreeGrafter"/>
</dbReference>
<evidence type="ECO:0000259" key="3">
    <source>
        <dbReference type="Pfam" id="PF26140"/>
    </source>
</evidence>
<evidence type="ECO:0000313" key="4">
    <source>
        <dbReference type="EMBL" id="KAG2181702.1"/>
    </source>
</evidence>
<dbReference type="Pfam" id="PF11707">
    <property type="entry name" value="Npa1"/>
    <property type="match status" value="1"/>
</dbReference>
<evidence type="ECO:0008006" key="6">
    <source>
        <dbReference type="Google" id="ProtNLM"/>
    </source>
</evidence>
<dbReference type="Pfam" id="PF26140">
    <property type="entry name" value="HEAT_URB1"/>
    <property type="match status" value="1"/>
</dbReference>
<dbReference type="PANTHER" id="PTHR13500:SF0">
    <property type="entry name" value="NUCLEOLAR PRE-RIBOSOMAL-ASSOCIATED PROTEIN 1"/>
    <property type="match status" value="1"/>
</dbReference>
<dbReference type="InterPro" id="IPR059018">
    <property type="entry name" value="HEAT_URB1"/>
</dbReference>
<evidence type="ECO:0000259" key="2">
    <source>
        <dbReference type="Pfam" id="PF16201"/>
    </source>
</evidence>
<feature type="domain" description="URB1 C-terminal" evidence="2">
    <location>
        <begin position="1704"/>
        <end position="1897"/>
    </location>
</feature>
<dbReference type="EMBL" id="JAEPRA010000008">
    <property type="protein sequence ID" value="KAG2181702.1"/>
    <property type="molecule type" value="Genomic_DNA"/>
</dbReference>
<dbReference type="GO" id="GO:0005730">
    <property type="term" value="C:nucleolus"/>
    <property type="evidence" value="ECO:0007669"/>
    <property type="project" value="TreeGrafter"/>
</dbReference>
<evidence type="ECO:0000313" key="5">
    <source>
        <dbReference type="Proteomes" id="UP000612746"/>
    </source>
</evidence>
<sequence>MGTETKKGEAEAKDFKPYLTSQDVKAALEQRHVDLLSQNLNNLRKQLFAAISNGINPMEKNTRPLIEYLQNSQEGDELFAIWELQNQNNVQALETSILDVIKLFLDLCHSPVIRSSGVSLIRRILQQQLRYIYRNLTAPRIMLQHSTLRLLISMNSFSASTTRELLDTFNFQLNGFTNFCNYRRKESNNANSWKYDLRTSYVEFVLSFFKYGDASVKKDILQVKDLVSPIFKGLERDAYQLMELILSVMYEHFIMDQDVARTVKVSLFNNYVLDQLAKVYARQDPDASSPTEADIPANLVHHFLISICCTPGVGVCFHDAGWYPPSILDGGKKSGGDDIKIRNKMLGHFIKGLRVSEDLRQQELLVKVLKACPELVQGYWQSSSLTFEPRLSSNWLANMAILQKVLSCPPPSLLLGKLQFYPTTAPSHLVIADNILPTCISRTALSKGLQHSSGLVRYMTILTLTASMKKLSLVTSDIQKVIEAFDIDESGALPNQHTEKMQKERNVAAHNWKNCLRKVQDELCRRLPGVQLLATLYSSAITPAKPESQETGVDTAEEKGFMQDSILRLIVLCQKCLPEVMAEAKFDFSNFMPSNLSAVKPMAQVHLLELLMTLNDFRWSNKPAGSTKSHLHGLLTLLLSTPNKHVETLTRKLLVKTLSDTFMFNNDLQEIELWLDSLPRNEATEDVTMVEHELSAHQDIILTYLDDSINRFMKSQYKYMDAALEIVQKTNTSILEADASEDDSSLAQNIVSQGAASEVQPFSPLLITIMEQFGFVKEGKDAVARFIHNLFLKLEGKQLVPGYLLNAYNQYLTKHLEQDIQLNDFRSATEWNSQYMLASISVTLRRSSTVPRDTKLSLVKDKALPSLDSYEKVLDVLPSLPVDSFYRHFDTLYRICEQSSRRGRYTPLTTYMEQRHPAVGTVLQFYTLYNSSDAVYKLLQQLSFEYLFQNVDTKDISTPRVLSLLQQSVAGLHGYQLVSAARRILLLLTNCQKNTTDLSGCVKSCLTLLDSVLTKARSETDRRLVNSLIRTIFKHPVLVDSFLDVSKENGGSTISDDIQTLVIDHLIKAEDIREDTFDTKELQLPYIIQVTTYTLDILSECQRSTTSNDLLTDTLVQRVHLFCNFLGKDDLLSIVKALLALYHSKAKSKAAKNVVYQQQFSNLLTTTAVELCKRLDDLSSFEDELLTALFAMWQTHPTKDLDHLIANIMEWATIPQFVDNATIDVDIFRSNEKRIFVQKPKFISAGAVNVLMDSMNNDRSRILATLLKYRMDCRAVFIKYLDKHDVCKTVTLDQMAPLMLSLLSGMKESDVSQPSDDENQHALRDKAIKNFLKMYEQPLLSTVFSTKASISHDDNLQASNVLCEIANAQSLPDLRSTFLTWCRKPNVDMISSGVTRVFSRLLQISIVEDEKVGFAAMFINLFVSCLTKPVKKRSLQRLSDLQAILFEIESSLFDIKDEFLPDLDAEIIQEYVLAVILDELENAALIRFTSILVNLMKRQYSHDEPVSTYLRNIMEHSDFKKLTASHPETAEEDNVTQRNAICWLIYTLVQVRPSAIARNPSLLDPLLCSYSATTSEADQLILSVLHICEKHSKQSIAGKALLWGPGSDKTRQYHVERGLMYNNSASINESVSLLDPSLMVNTCSNFPVDLPLERDFDIWSNIREASHSPTTPIYDPAFIMPLLATMLVSGAVDCRKFVECNAVGMMLVSLSSNVNDVRKVGYMLLDDFYVLLQHATFREQKQIMLLLNAVKNTIEVRNVDNEFKRIPYIITAFASQTISILLSAAHFMYPRVNTFLLQRQLIDIEDIPLFYNLFNTSADNHKRDRAWILRLLGVGLHTFDDHRIYKRRHVYDLITAFFDSKLADMTTQRLILDVLWEATSSPSITLDLARNSGLLSWLHQLSTSPAISSEEIHVVCSKLLLRTLRSARASRSGRWFIADIPQRHIGTIAIALLKSSIADEPSDTESAVVSIRKVLFVLQLLHELALHFGENHLTNLHMERIISHLRSCEGYLTATKVPSHFQRLDMLKTAKQEIDMRAKHSGSTDQDTLYSLYQLSIFYLLELQIHRINHAQVQMSVGDKDTFKYLAARAIPLGFGEKASDWMTQCINSLP</sequence>
<dbReference type="InterPro" id="IPR032436">
    <property type="entry name" value="URB1_C"/>
</dbReference>
<comment type="caution">
    <text evidence="4">The sequence shown here is derived from an EMBL/GenBank/DDBJ whole genome shotgun (WGS) entry which is preliminary data.</text>
</comment>
<dbReference type="InterPro" id="IPR039844">
    <property type="entry name" value="URB1"/>
</dbReference>
<dbReference type="Proteomes" id="UP000612746">
    <property type="component" value="Unassembled WGS sequence"/>
</dbReference>
<name>A0A8H7UHA6_9FUNG</name>
<gene>
    <name evidence="4" type="ORF">INT44_008517</name>
</gene>
<protein>
    <recommendedName>
        <fullName evidence="6">Nucleolar pre-ribosomal-associated protein 1</fullName>
    </recommendedName>
</protein>
<keyword evidence="5" id="KW-1185">Reference proteome</keyword>